<dbReference type="Proteomes" id="UP001629156">
    <property type="component" value="Unassembled WGS sequence"/>
</dbReference>
<gene>
    <name evidence="9" type="ORF">ABS766_05530</name>
</gene>
<dbReference type="Gene3D" id="2.40.160.60">
    <property type="entry name" value="Outer membrane protein transport protein (OMPP1/FadL/TodX)"/>
    <property type="match status" value="1"/>
</dbReference>
<comment type="subcellular location">
    <subcellularLocation>
        <location evidence="1">Cell outer membrane</location>
        <topology evidence="1">Multi-pass membrane protein</topology>
    </subcellularLocation>
</comment>
<evidence type="ECO:0000313" key="9">
    <source>
        <dbReference type="EMBL" id="MFL9843875.1"/>
    </source>
</evidence>
<evidence type="ECO:0000313" key="10">
    <source>
        <dbReference type="Proteomes" id="UP001629156"/>
    </source>
</evidence>
<keyword evidence="6" id="KW-0472">Membrane</keyword>
<sequence length="495" mass="54576">MKRFLFASAMLMAGVATHAQEDLNTAADAVRYSMDNITGTARFRAMGGAFGALGGDISSIMVNPAGSSIYSYNSGTVSVSSYNINNKSNYFGSRNTQNDNAFDLNQVGAAFVFNNANEDAFMNKFTLAFDYENTNSFENNIFAAGINPTNSIDNYFLHYANGFNGLGAINLSTLDNAYYEDLNFIDQQAFLGYNAYVFDPNPDPNGPAYISNNSSSGNRYQESSINTSGYNGKIAVNFSALLNDRVYVGANLNGHFTDYIKTTRFYEDDNGTGGEGVQYLQFNNERYTYGGGFSFNLGAIVKITEQFRAGLAYESPTWYKLTDEVTQSIYSNLGSFNPSMTFVLDDYTIKTPSKYTGSLAYVFGKRGLISIDYALKDYSTTEFKSNRYNSINNELSNTLDNAGELRVGTEWRINNFSLRGGYRHEQSPYKNGTTVGDLNSFSGGFGIAFGSSKLDFAYTWYQRKSDVSLLTPGLVDAARVTSTNNNVTISYTHDL</sequence>
<dbReference type="Pfam" id="PF03349">
    <property type="entry name" value="Toluene_X"/>
    <property type="match status" value="1"/>
</dbReference>
<name>A0ABW8YXJ7_9FLAO</name>
<evidence type="ECO:0000256" key="1">
    <source>
        <dbReference type="ARBA" id="ARBA00004571"/>
    </source>
</evidence>
<dbReference type="InterPro" id="IPR005017">
    <property type="entry name" value="OMPP1/FadL/TodX"/>
</dbReference>
<protein>
    <submittedName>
        <fullName evidence="9">Outer membrane protein transport protein</fullName>
    </submittedName>
</protein>
<comment type="caution">
    <text evidence="9">The sequence shown here is derived from an EMBL/GenBank/DDBJ whole genome shotgun (WGS) entry which is preliminary data.</text>
</comment>
<dbReference type="PANTHER" id="PTHR35093:SF8">
    <property type="entry name" value="OUTER MEMBRANE PROTEIN NMB0088-RELATED"/>
    <property type="match status" value="1"/>
</dbReference>
<comment type="similarity">
    <text evidence="2">Belongs to the OmpP1/FadL family.</text>
</comment>
<dbReference type="EMBL" id="JBELPZ010000003">
    <property type="protein sequence ID" value="MFL9843875.1"/>
    <property type="molecule type" value="Genomic_DNA"/>
</dbReference>
<evidence type="ECO:0000256" key="8">
    <source>
        <dbReference type="SAM" id="SignalP"/>
    </source>
</evidence>
<accession>A0ABW8YXJ7</accession>
<proteinExistence type="inferred from homology"/>
<dbReference type="PANTHER" id="PTHR35093">
    <property type="entry name" value="OUTER MEMBRANE PROTEIN NMB0088-RELATED"/>
    <property type="match status" value="1"/>
</dbReference>
<dbReference type="SUPFAM" id="SSF56935">
    <property type="entry name" value="Porins"/>
    <property type="match status" value="1"/>
</dbReference>
<dbReference type="RefSeq" id="WP_408084123.1">
    <property type="nucleotide sequence ID" value="NZ_JBELPZ010000003.1"/>
</dbReference>
<evidence type="ECO:0000256" key="4">
    <source>
        <dbReference type="ARBA" id="ARBA00022692"/>
    </source>
</evidence>
<feature type="chain" id="PRO_5045617205" evidence="8">
    <location>
        <begin position="20"/>
        <end position="495"/>
    </location>
</feature>
<reference evidence="9 10" key="1">
    <citation type="submission" date="2024-06" db="EMBL/GenBank/DDBJ databases">
        <authorList>
            <person name="Kaempfer P."/>
            <person name="Viver T."/>
        </authorList>
    </citation>
    <scope>NUCLEOTIDE SEQUENCE [LARGE SCALE GENOMIC DNA]</scope>
    <source>
        <strain evidence="9 10">ST-119</strain>
    </source>
</reference>
<keyword evidence="7" id="KW-0998">Cell outer membrane</keyword>
<evidence type="ECO:0000256" key="6">
    <source>
        <dbReference type="ARBA" id="ARBA00023136"/>
    </source>
</evidence>
<evidence type="ECO:0000256" key="2">
    <source>
        <dbReference type="ARBA" id="ARBA00008163"/>
    </source>
</evidence>
<organism evidence="9 10">
    <name type="scientific">Flavobacterium rhizosphaerae</name>
    <dbReference type="NCBI Taxonomy" id="3163298"/>
    <lineage>
        <taxon>Bacteria</taxon>
        <taxon>Pseudomonadati</taxon>
        <taxon>Bacteroidota</taxon>
        <taxon>Flavobacteriia</taxon>
        <taxon>Flavobacteriales</taxon>
        <taxon>Flavobacteriaceae</taxon>
        <taxon>Flavobacterium</taxon>
    </lineage>
</organism>
<keyword evidence="5 8" id="KW-0732">Signal</keyword>
<evidence type="ECO:0000256" key="5">
    <source>
        <dbReference type="ARBA" id="ARBA00022729"/>
    </source>
</evidence>
<keyword evidence="4" id="KW-0812">Transmembrane</keyword>
<keyword evidence="3" id="KW-1134">Transmembrane beta strand</keyword>
<keyword evidence="10" id="KW-1185">Reference proteome</keyword>
<evidence type="ECO:0000256" key="7">
    <source>
        <dbReference type="ARBA" id="ARBA00023237"/>
    </source>
</evidence>
<evidence type="ECO:0000256" key="3">
    <source>
        <dbReference type="ARBA" id="ARBA00022452"/>
    </source>
</evidence>
<feature type="signal peptide" evidence="8">
    <location>
        <begin position="1"/>
        <end position="19"/>
    </location>
</feature>